<evidence type="ECO:0000259" key="8">
    <source>
        <dbReference type="Pfam" id="PF19112"/>
    </source>
</evidence>
<feature type="non-terminal residue" evidence="9">
    <location>
        <position position="1"/>
    </location>
</feature>
<evidence type="ECO:0000256" key="3">
    <source>
        <dbReference type="ARBA" id="ARBA00022946"/>
    </source>
</evidence>
<dbReference type="EMBL" id="CAJNIZ010043659">
    <property type="protein sequence ID" value="CAE7665479.1"/>
    <property type="molecule type" value="Genomic_DNA"/>
</dbReference>
<reference evidence="9" key="1">
    <citation type="submission" date="2021-02" db="EMBL/GenBank/DDBJ databases">
        <authorList>
            <person name="Dougan E. K."/>
            <person name="Rhodes N."/>
            <person name="Thang M."/>
            <person name="Chan C."/>
        </authorList>
    </citation>
    <scope>NUCLEOTIDE SEQUENCE</scope>
</reference>
<gene>
    <name evidence="9" type="primary">PTC52</name>
    <name evidence="9" type="ORF">SPIL2461_LOCUS18196</name>
</gene>
<dbReference type="Pfam" id="PF19112">
    <property type="entry name" value="VanA_C"/>
    <property type="match status" value="1"/>
</dbReference>
<accession>A0A812WAW2</accession>
<evidence type="ECO:0000256" key="6">
    <source>
        <dbReference type="ARBA" id="ARBA00023136"/>
    </source>
</evidence>
<keyword evidence="5" id="KW-0560">Oxidoreductase</keyword>
<dbReference type="Gene3D" id="3.90.380.10">
    <property type="entry name" value="Naphthalene 1,2-dioxygenase Alpha Subunit, Chain A, domain 1"/>
    <property type="match status" value="1"/>
</dbReference>
<keyword evidence="10" id="KW-1185">Reference proteome</keyword>
<comment type="subcellular location">
    <subcellularLocation>
        <location evidence="1">Membrane</location>
    </subcellularLocation>
</comment>
<feature type="non-terminal residue" evidence="9">
    <location>
        <position position="258"/>
    </location>
</feature>
<evidence type="ECO:0000259" key="7">
    <source>
        <dbReference type="Pfam" id="PF08417"/>
    </source>
</evidence>
<dbReference type="Proteomes" id="UP000649617">
    <property type="component" value="Unassembled WGS sequence"/>
</dbReference>
<evidence type="ECO:0000256" key="5">
    <source>
        <dbReference type="ARBA" id="ARBA00023002"/>
    </source>
</evidence>
<keyword evidence="2" id="KW-0812">Transmembrane</keyword>
<dbReference type="SUPFAM" id="SSF55961">
    <property type="entry name" value="Bet v1-like"/>
    <property type="match status" value="1"/>
</dbReference>
<dbReference type="PANTHER" id="PTHR21266">
    <property type="entry name" value="IRON-SULFUR DOMAIN CONTAINING PROTEIN"/>
    <property type="match status" value="1"/>
</dbReference>
<keyword evidence="6" id="KW-0472">Membrane</keyword>
<keyword evidence="4" id="KW-1133">Transmembrane helix</keyword>
<keyword evidence="3" id="KW-0809">Transit peptide</keyword>
<evidence type="ECO:0000256" key="4">
    <source>
        <dbReference type="ARBA" id="ARBA00022989"/>
    </source>
</evidence>
<sequence length="258" mass="29477">VRSFPTKVALKLVWVWLGDSEPKGSPGELVTGTHLEEMEVLGSYTRDLPYGYDSLLENLIDVSHVPFAHHGLQGTRDDAIPISMTIPETKKSSEIGDLLNFTFWDRTMGLKREAKFSLRSPFFFFYLGEFLSDDDSEEYKKFAARRGTDADGKRRFRLNVCCIPVGPGWSRLILFDTGLPGAGGIRRMLPTWLVHLISNRFLDSDLAFLHYQERKLRQAPYSSEDWSNSYYMPGESDRSISAWRAWLKKEGAHCVDPE</sequence>
<evidence type="ECO:0000313" key="9">
    <source>
        <dbReference type="EMBL" id="CAE7665479.1"/>
    </source>
</evidence>
<comment type="caution">
    <text evidence="9">The sequence shown here is derived from an EMBL/GenBank/DDBJ whole genome shotgun (WGS) entry which is preliminary data.</text>
</comment>
<protein>
    <submittedName>
        <fullName evidence="9">PTC52 protein</fullName>
    </submittedName>
</protein>
<evidence type="ECO:0000256" key="1">
    <source>
        <dbReference type="ARBA" id="ARBA00004370"/>
    </source>
</evidence>
<dbReference type="OrthoDB" id="409492at2759"/>
<dbReference type="PANTHER" id="PTHR21266:SF32">
    <property type="entry name" value="CHOLESTEROL 7-DESATURASE NVD"/>
    <property type="match status" value="1"/>
</dbReference>
<dbReference type="Pfam" id="PF08417">
    <property type="entry name" value="PaO"/>
    <property type="match status" value="1"/>
</dbReference>
<name>A0A812WAW2_SYMPI</name>
<dbReference type="InterPro" id="IPR044043">
    <property type="entry name" value="VanA_C_cat"/>
</dbReference>
<dbReference type="GO" id="GO:0016020">
    <property type="term" value="C:membrane"/>
    <property type="evidence" value="ECO:0007669"/>
    <property type="project" value="UniProtKB-SubCell"/>
</dbReference>
<dbReference type="GO" id="GO:0010277">
    <property type="term" value="F:chlorophyllide a oxygenase activity"/>
    <property type="evidence" value="ECO:0007669"/>
    <property type="project" value="InterPro"/>
</dbReference>
<dbReference type="InterPro" id="IPR050584">
    <property type="entry name" value="Cholesterol_7-desaturase"/>
</dbReference>
<dbReference type="GO" id="GO:0005737">
    <property type="term" value="C:cytoplasm"/>
    <property type="evidence" value="ECO:0007669"/>
    <property type="project" value="TreeGrafter"/>
</dbReference>
<evidence type="ECO:0000256" key="2">
    <source>
        <dbReference type="ARBA" id="ARBA00022692"/>
    </source>
</evidence>
<dbReference type="InterPro" id="IPR013626">
    <property type="entry name" value="PaO"/>
</dbReference>
<feature type="domain" description="Pheophorbide a oxygenase" evidence="7">
    <location>
        <begin position="149"/>
        <end position="219"/>
    </location>
</feature>
<dbReference type="AlphaFoldDB" id="A0A812WAW2"/>
<proteinExistence type="predicted"/>
<organism evidence="9 10">
    <name type="scientific">Symbiodinium pilosum</name>
    <name type="common">Dinoflagellate</name>
    <dbReference type="NCBI Taxonomy" id="2952"/>
    <lineage>
        <taxon>Eukaryota</taxon>
        <taxon>Sar</taxon>
        <taxon>Alveolata</taxon>
        <taxon>Dinophyceae</taxon>
        <taxon>Suessiales</taxon>
        <taxon>Symbiodiniaceae</taxon>
        <taxon>Symbiodinium</taxon>
    </lineage>
</organism>
<feature type="domain" description="Vanillate O-demethylase oxygenase-like C-terminal catalytic" evidence="8">
    <location>
        <begin position="52"/>
        <end position="92"/>
    </location>
</feature>
<evidence type="ECO:0000313" key="10">
    <source>
        <dbReference type="Proteomes" id="UP000649617"/>
    </source>
</evidence>